<dbReference type="Gene3D" id="1.10.510.10">
    <property type="entry name" value="Transferase(Phosphotransferase) domain 1"/>
    <property type="match status" value="1"/>
</dbReference>
<evidence type="ECO:0000313" key="3">
    <source>
        <dbReference type="Proteomes" id="UP000236546"/>
    </source>
</evidence>
<evidence type="ECO:0008006" key="4">
    <source>
        <dbReference type="Google" id="ProtNLM"/>
    </source>
</evidence>
<dbReference type="InterPro" id="IPR011009">
    <property type="entry name" value="Kinase-like_dom_sf"/>
</dbReference>
<dbReference type="AlphaFoldDB" id="A0A2K0TDU5"/>
<dbReference type="SUPFAM" id="SSF56112">
    <property type="entry name" value="Protein kinase-like (PK-like)"/>
    <property type="match status" value="1"/>
</dbReference>
<comment type="caution">
    <text evidence="2">The sequence shown here is derived from an EMBL/GenBank/DDBJ whole genome shotgun (WGS) entry which is preliminary data.</text>
</comment>
<name>A0A2K0TDU5_9HYPO</name>
<organism evidence="2 3">
    <name type="scientific">Trichoderma gamsii</name>
    <dbReference type="NCBI Taxonomy" id="398673"/>
    <lineage>
        <taxon>Eukaryota</taxon>
        <taxon>Fungi</taxon>
        <taxon>Dikarya</taxon>
        <taxon>Ascomycota</taxon>
        <taxon>Pezizomycotina</taxon>
        <taxon>Sordariomycetes</taxon>
        <taxon>Hypocreomycetidae</taxon>
        <taxon>Hypocreales</taxon>
        <taxon>Hypocreaceae</taxon>
        <taxon>Trichoderma</taxon>
    </lineage>
</organism>
<gene>
    <name evidence="2" type="ORF">TGAMA5MH_04661</name>
</gene>
<keyword evidence="1" id="KW-0175">Coiled coil</keyword>
<dbReference type="EMBL" id="MTYH01000037">
    <property type="protein sequence ID" value="PNP43689.1"/>
    <property type="molecule type" value="Genomic_DNA"/>
</dbReference>
<dbReference type="OrthoDB" id="2156052at2759"/>
<sequence length="748" mass="85852">MDNQLVRVYRDIDGWAARENETERNIQRLMRLIRDLDEEIAVATENEQQGLLPSVPFDFGAASQQRGALYVDLQEANQLLTNLRRSPRQRLRLQYYLEACHSIDLAMPARDILPSTSEVRQHEVIERIAYPQHIVPAVDFAEEQMAIWRKLSQSTVLRDDARYPSILELEWVRATVDGNIVGCPSTLSTFIGHAVDETVEAIMNRIAQEDQLIASLQIRPFIRRVGNQGVVSLARSPIHRGLSTTFSYGRRSGRGIIRQSLPILVTCYRPPHRLSLNEILSGLQGGIDVFDDVIASPTKGWFDGMSRVLVAAVISHLFDHMLVVGTRFGYITTGEAYVFVEICDDARFLKYCVCVPRRDVESDPATGLHRTAVAQVLAFTLRALEARHTRPMSPAWYHEARQNLCKWHVNPDDIFNKIPPPVRKVQRDIAYVPEDWRPVTLWSPIQQRLPRMLWPGFKPRFNEAVFNDLGFFTFLSNHGINPAGVRIDQRPFCTPQCLWGLERFRGLDKNCPNLRYHGDRHLRLQELLDGLRTQLDNDVANGDHANYQFLRRCGLHTVLLKVRLASHGYTLLLKGVIPAKVGHLRREVDMYGRLLALQGVRVPVCFGMIQTQEISSDTYGKFTDFMVFGGFPEGVMPLFKCMAQGFGKALIADAVDETFRRIHNERVLHFDPEPRNMLYDVSTGRVMIVDFERAVYHEFEGQQYLNATVHVGGVDEWRLEPIEISDEGFWRERQYVRRRVGEFFDRGY</sequence>
<proteinExistence type="predicted"/>
<protein>
    <recommendedName>
        <fullName evidence="4">Protein kinase domain-containing protein</fullName>
    </recommendedName>
</protein>
<evidence type="ECO:0000256" key="1">
    <source>
        <dbReference type="SAM" id="Coils"/>
    </source>
</evidence>
<feature type="coiled-coil region" evidence="1">
    <location>
        <begin position="19"/>
        <end position="46"/>
    </location>
</feature>
<reference evidence="2 3" key="1">
    <citation type="submission" date="2017-02" db="EMBL/GenBank/DDBJ databases">
        <title>Genomes of Trichoderma spp. with biocontrol activity.</title>
        <authorList>
            <person name="Gardiner D."/>
            <person name="Kazan K."/>
            <person name="Vos C."/>
            <person name="Harvey P."/>
        </authorList>
    </citation>
    <scope>NUCLEOTIDE SEQUENCE [LARGE SCALE GENOMIC DNA]</scope>
    <source>
        <strain evidence="2 3">A5MH</strain>
    </source>
</reference>
<dbReference type="Proteomes" id="UP000236546">
    <property type="component" value="Unassembled WGS sequence"/>
</dbReference>
<evidence type="ECO:0000313" key="2">
    <source>
        <dbReference type="EMBL" id="PNP43689.1"/>
    </source>
</evidence>
<accession>A0A2K0TDU5</accession>